<evidence type="ECO:0000313" key="4">
    <source>
        <dbReference type="EMBL" id="SMH66007.1"/>
    </source>
</evidence>
<name>A0A060UQG2_9PROT</name>
<dbReference type="EMBL" id="LT841305">
    <property type="protein sequence ID" value="SMH66007.1"/>
    <property type="molecule type" value="Genomic_DNA"/>
</dbReference>
<dbReference type="AlphaFoldDB" id="A0A060UQG2"/>
<dbReference type="PANTHER" id="PTHR34406">
    <property type="entry name" value="PROTEIN YCEI"/>
    <property type="match status" value="1"/>
</dbReference>
<dbReference type="SMART" id="SM00867">
    <property type="entry name" value="YceI"/>
    <property type="match status" value="1"/>
</dbReference>
<sequence>MNTLKTVTALAVAVLGTGVLATVAMAAPAASPSYHWLTGNPNGTYKIDPQHTEVLFTLGHVGIAPFTGRFDKISGTYTFDNKDPQKDQVHITIPAASIDTDFALRDEHLRSKLFFDVKKYPEVTFVSTKYQPTGKDTGKLFGNLTLHGVTKPVVFQVQIGGAGKVAYLPKPWGGYLSGFVASTTIKRSDYGMTAYLPEGLSNTIHIKVEVEGTRQPG</sequence>
<evidence type="ECO:0000256" key="1">
    <source>
        <dbReference type="SAM" id="SignalP"/>
    </source>
</evidence>
<dbReference type="SUPFAM" id="SSF101874">
    <property type="entry name" value="YceI-like"/>
    <property type="match status" value="1"/>
</dbReference>
<feature type="signal peptide" evidence="1">
    <location>
        <begin position="1"/>
        <end position="26"/>
    </location>
</feature>
<gene>
    <name evidence="4" type="ORF">AFERRI_20796</name>
    <name evidence="3" type="ORF">AFERRI_420165</name>
</gene>
<dbReference type="Gene3D" id="2.40.128.110">
    <property type="entry name" value="Lipid/polyisoprenoid-binding, YceI-like"/>
    <property type="match status" value="1"/>
</dbReference>
<accession>A0A060UQG2</accession>
<dbReference type="RefSeq" id="WP_035193600.1">
    <property type="nucleotide sequence ID" value="NZ_CCCS020000037.1"/>
</dbReference>
<keyword evidence="5" id="KW-1185">Reference proteome</keyword>
<dbReference type="PANTHER" id="PTHR34406:SF1">
    <property type="entry name" value="PROTEIN YCEI"/>
    <property type="match status" value="1"/>
</dbReference>
<keyword evidence="1" id="KW-0732">Signal</keyword>
<reference evidence="3" key="2">
    <citation type="submission" date="2014-07" db="EMBL/GenBank/DDBJ databases">
        <title>Initial genome analysis of the psychrotolerant acidophile Acidithiobacillus ferrivorans CF27: insights into iron and sulfur oxidation pathways and into biofilm formation.</title>
        <authorList>
            <person name="Talla E."/>
            <person name="Hedrich S."/>
            <person name="Mangenot S."/>
            <person name="Ji B."/>
            <person name="Johnson D.B."/>
            <person name="Barbe V."/>
            <person name="Bonnefoy V."/>
        </authorList>
    </citation>
    <scope>NUCLEOTIDE SEQUENCE [LARGE SCALE GENOMIC DNA]</scope>
    <source>
        <strain evidence="3">CF27</strain>
    </source>
</reference>
<dbReference type="Pfam" id="PF04264">
    <property type="entry name" value="YceI"/>
    <property type="match status" value="1"/>
</dbReference>
<dbReference type="InterPro" id="IPR007372">
    <property type="entry name" value="Lipid/polyisoprenoid-bd_YceI"/>
</dbReference>
<feature type="chain" id="PRO_5001592424" evidence="1">
    <location>
        <begin position="27"/>
        <end position="217"/>
    </location>
</feature>
<dbReference type="InterPro" id="IPR036761">
    <property type="entry name" value="TTHA0802/YceI-like_sf"/>
</dbReference>
<reference evidence="4 5" key="3">
    <citation type="submission" date="2017-03" db="EMBL/GenBank/DDBJ databases">
        <authorList>
            <person name="Regsiter A."/>
            <person name="William W."/>
        </authorList>
    </citation>
    <scope>NUCLEOTIDE SEQUENCE [LARGE SCALE GENOMIC DNA]</scope>
    <source>
        <strain evidence="4">PRJEB5721</strain>
    </source>
</reference>
<proteinExistence type="predicted"/>
<organism evidence="3">
    <name type="scientific">Acidithiobacillus ferrivorans</name>
    <dbReference type="NCBI Taxonomy" id="160808"/>
    <lineage>
        <taxon>Bacteria</taxon>
        <taxon>Pseudomonadati</taxon>
        <taxon>Pseudomonadota</taxon>
        <taxon>Acidithiobacillia</taxon>
        <taxon>Acidithiobacillales</taxon>
        <taxon>Acidithiobacillaceae</taxon>
        <taxon>Acidithiobacillus</taxon>
    </lineage>
</organism>
<evidence type="ECO:0000313" key="3">
    <source>
        <dbReference type="EMBL" id="CDQ10867.1"/>
    </source>
</evidence>
<dbReference type="Proteomes" id="UP000193925">
    <property type="component" value="Chromosome AFERRI"/>
</dbReference>
<protein>
    <submittedName>
        <fullName evidence="4">YceI family protein</fullName>
    </submittedName>
</protein>
<evidence type="ECO:0000313" key="5">
    <source>
        <dbReference type="Proteomes" id="UP000193925"/>
    </source>
</evidence>
<reference evidence="3" key="1">
    <citation type="submission" date="2014-03" db="EMBL/GenBank/DDBJ databases">
        <authorList>
            <person name="Genoscope - CEA"/>
        </authorList>
    </citation>
    <scope>NUCLEOTIDE SEQUENCE [LARGE SCALE GENOMIC DNA]</scope>
    <source>
        <strain evidence="3">CF27</strain>
    </source>
</reference>
<evidence type="ECO:0000259" key="2">
    <source>
        <dbReference type="SMART" id="SM00867"/>
    </source>
</evidence>
<dbReference type="EMBL" id="CCCS020000037">
    <property type="protein sequence ID" value="CDQ10867.1"/>
    <property type="molecule type" value="Genomic_DNA"/>
</dbReference>
<feature type="domain" description="Lipid/polyisoprenoid-binding YceI-like" evidence="2">
    <location>
        <begin position="44"/>
        <end position="213"/>
    </location>
</feature>